<feature type="signal peptide" evidence="1">
    <location>
        <begin position="1"/>
        <end position="20"/>
    </location>
</feature>
<dbReference type="RefSeq" id="WP_073571301.1">
    <property type="nucleotide sequence ID" value="NZ_FRXN01000002.1"/>
</dbReference>
<accession>A0A1M7ZAD0</accession>
<keyword evidence="1" id="KW-0732">Signal</keyword>
<sequence length="203" mass="23320">MKKLLAITLFTFSMAFSTFAQESSPMREFNQFLAKNLKYGSELRHERIQGPVTVSLNINEKGELKNQPELVGGNEDLAQEVYLSIEKMEAEGISKFIEPEFFGKEVLVSVEFKLSESNRTGFYVPNTPENENKELEKLNIAIDENPYFAPNYIKRAEFYEHMGKKVQAQLDTEYAELLKEKNISTIVVVGYISNDIQRKLKSE</sequence>
<name>A0A1M7ZAD0_9BACT</name>
<organism evidence="2 3">
    <name type="scientific">Algoriphagus zhangzhouensis</name>
    <dbReference type="NCBI Taxonomy" id="1073327"/>
    <lineage>
        <taxon>Bacteria</taxon>
        <taxon>Pseudomonadati</taxon>
        <taxon>Bacteroidota</taxon>
        <taxon>Cytophagia</taxon>
        <taxon>Cytophagales</taxon>
        <taxon>Cyclobacteriaceae</taxon>
        <taxon>Algoriphagus</taxon>
    </lineage>
</organism>
<reference evidence="3" key="1">
    <citation type="submission" date="2016-12" db="EMBL/GenBank/DDBJ databases">
        <authorList>
            <person name="Varghese N."/>
            <person name="Submissions S."/>
        </authorList>
    </citation>
    <scope>NUCLEOTIDE SEQUENCE [LARGE SCALE GENOMIC DNA]</scope>
    <source>
        <strain evidence="3">DSM 25035</strain>
    </source>
</reference>
<protein>
    <recommendedName>
        <fullName evidence="4">TonB protein C-terminal</fullName>
    </recommendedName>
</protein>
<evidence type="ECO:0000256" key="1">
    <source>
        <dbReference type="SAM" id="SignalP"/>
    </source>
</evidence>
<dbReference type="AlphaFoldDB" id="A0A1M7ZAD0"/>
<feature type="chain" id="PRO_5013133769" description="TonB protein C-terminal" evidence="1">
    <location>
        <begin position="21"/>
        <end position="203"/>
    </location>
</feature>
<evidence type="ECO:0008006" key="4">
    <source>
        <dbReference type="Google" id="ProtNLM"/>
    </source>
</evidence>
<proteinExistence type="predicted"/>
<evidence type="ECO:0000313" key="3">
    <source>
        <dbReference type="Proteomes" id="UP000184609"/>
    </source>
</evidence>
<keyword evidence="3" id="KW-1185">Reference proteome</keyword>
<gene>
    <name evidence="2" type="ORF">SAMN04488108_1647</name>
</gene>
<dbReference type="OrthoDB" id="823632at2"/>
<dbReference type="Proteomes" id="UP000184609">
    <property type="component" value="Unassembled WGS sequence"/>
</dbReference>
<dbReference type="STRING" id="1073327.SAMN04488108_1647"/>
<evidence type="ECO:0000313" key="2">
    <source>
        <dbReference type="EMBL" id="SHO61878.1"/>
    </source>
</evidence>
<dbReference type="EMBL" id="FRXN01000002">
    <property type="protein sequence ID" value="SHO61878.1"/>
    <property type="molecule type" value="Genomic_DNA"/>
</dbReference>